<evidence type="ECO:0000256" key="5">
    <source>
        <dbReference type="SAM" id="Phobius"/>
    </source>
</evidence>
<feature type="transmembrane region" description="Helical" evidence="5">
    <location>
        <begin position="407"/>
        <end position="426"/>
    </location>
</feature>
<dbReference type="PROSITE" id="PS50850">
    <property type="entry name" value="MFS"/>
    <property type="match status" value="1"/>
</dbReference>
<feature type="transmembrane region" description="Helical" evidence="5">
    <location>
        <begin position="172"/>
        <end position="193"/>
    </location>
</feature>
<sequence length="443" mass="45806">MNLTERIGAAPMSGYQWLIVALCTFMNCLDGFDVMAVAFTGPSVTDEFGLSGSEFGLLVSVGLIGMALGSMLLAPFADLIGRRPLILISLSLGTIGMFGAALAPSMAVMGVFRLLTGIGVGGILASTNVIASEFSNAKNRGLAIGVFTAGYGIGATVASVVARVAVGGDWRIVFYAGGFATLLALIVIALLLPESVAYLEQRRPQGALERINRTLARIGMDPVSWADLDEAAARDTAGQTRSGWLRQLLTPTVLLWVTFITIMFGFYFVNSWTPTLLVEEGLSESAAVTAGMAISIGGTVGSVLYGVAARVRTPRVVLIGFSLLAAAMMVVFIVSTSVLWLGFGIGVLVGALINGCIAGAYTVGPPLYPAHLRSVGMGWALGMGRIGAILSPTVAGMLKDAGASATQLYVGAAVVVAICAIVLLGLRRHDPESAPAVREATAA</sequence>
<proteinExistence type="predicted"/>
<feature type="transmembrane region" description="Helical" evidence="5">
    <location>
        <begin position="12"/>
        <end position="35"/>
    </location>
</feature>
<feature type="transmembrane region" description="Helical" evidence="5">
    <location>
        <begin position="110"/>
        <end position="130"/>
    </location>
</feature>
<gene>
    <name evidence="7" type="ORF">GCM10009676_38420</name>
</gene>
<feature type="transmembrane region" description="Helical" evidence="5">
    <location>
        <begin position="248"/>
        <end position="269"/>
    </location>
</feature>
<dbReference type="Pfam" id="PF07690">
    <property type="entry name" value="MFS_1"/>
    <property type="match status" value="1"/>
</dbReference>
<feature type="transmembrane region" description="Helical" evidence="5">
    <location>
        <begin position="289"/>
        <end position="309"/>
    </location>
</feature>
<comment type="caution">
    <text evidence="7">The sequence shown here is derived from an EMBL/GenBank/DDBJ whole genome shotgun (WGS) entry which is preliminary data.</text>
</comment>
<dbReference type="PANTHER" id="PTHR23508:SF10">
    <property type="entry name" value="CARBOXYLIC ACID TRANSPORTER PROTEIN HOMOLOG"/>
    <property type="match status" value="1"/>
</dbReference>
<evidence type="ECO:0000256" key="4">
    <source>
        <dbReference type="ARBA" id="ARBA00023136"/>
    </source>
</evidence>
<dbReference type="Proteomes" id="UP001500653">
    <property type="component" value="Unassembled WGS sequence"/>
</dbReference>
<evidence type="ECO:0000256" key="2">
    <source>
        <dbReference type="ARBA" id="ARBA00022692"/>
    </source>
</evidence>
<keyword evidence="8" id="KW-1185">Reference proteome</keyword>
<keyword evidence="3 5" id="KW-1133">Transmembrane helix</keyword>
<evidence type="ECO:0000256" key="3">
    <source>
        <dbReference type="ARBA" id="ARBA00022989"/>
    </source>
</evidence>
<keyword evidence="4 5" id="KW-0472">Membrane</keyword>
<dbReference type="Gene3D" id="1.20.1250.20">
    <property type="entry name" value="MFS general substrate transporter like domains"/>
    <property type="match status" value="1"/>
</dbReference>
<evidence type="ECO:0000313" key="7">
    <source>
        <dbReference type="EMBL" id="GAA1248405.1"/>
    </source>
</evidence>
<evidence type="ECO:0000313" key="8">
    <source>
        <dbReference type="Proteomes" id="UP001500653"/>
    </source>
</evidence>
<dbReference type="SUPFAM" id="SSF103473">
    <property type="entry name" value="MFS general substrate transporter"/>
    <property type="match status" value="1"/>
</dbReference>
<reference evidence="7 8" key="1">
    <citation type="journal article" date="2019" name="Int. J. Syst. Evol. Microbiol.">
        <title>The Global Catalogue of Microorganisms (GCM) 10K type strain sequencing project: providing services to taxonomists for standard genome sequencing and annotation.</title>
        <authorList>
            <consortium name="The Broad Institute Genomics Platform"/>
            <consortium name="The Broad Institute Genome Sequencing Center for Infectious Disease"/>
            <person name="Wu L."/>
            <person name="Ma J."/>
        </authorList>
    </citation>
    <scope>NUCLEOTIDE SEQUENCE [LARGE SCALE GENOMIC DNA]</scope>
    <source>
        <strain evidence="7 8">JCM 13023</strain>
    </source>
</reference>
<feature type="domain" description="Major facilitator superfamily (MFS) profile" evidence="6">
    <location>
        <begin position="19"/>
        <end position="429"/>
    </location>
</feature>
<feature type="transmembrane region" description="Helical" evidence="5">
    <location>
        <begin position="340"/>
        <end position="363"/>
    </location>
</feature>
<dbReference type="InterPro" id="IPR020846">
    <property type="entry name" value="MFS_dom"/>
</dbReference>
<dbReference type="PROSITE" id="PS00217">
    <property type="entry name" value="SUGAR_TRANSPORT_2"/>
    <property type="match status" value="1"/>
</dbReference>
<comment type="subcellular location">
    <subcellularLocation>
        <location evidence="1">Cell membrane</location>
        <topology evidence="1">Multi-pass membrane protein</topology>
    </subcellularLocation>
</comment>
<feature type="transmembrane region" description="Helical" evidence="5">
    <location>
        <begin position="316"/>
        <end position="334"/>
    </location>
</feature>
<evidence type="ECO:0000256" key="1">
    <source>
        <dbReference type="ARBA" id="ARBA00004651"/>
    </source>
</evidence>
<evidence type="ECO:0000259" key="6">
    <source>
        <dbReference type="PROSITE" id="PS50850"/>
    </source>
</evidence>
<dbReference type="PANTHER" id="PTHR23508">
    <property type="entry name" value="CARBOXYLIC ACID TRANSPORTER PROTEIN HOMOLOG"/>
    <property type="match status" value="1"/>
</dbReference>
<protein>
    <submittedName>
        <fullName evidence="7">Aromatic acid/H+ symport family MFS transporter</fullName>
    </submittedName>
</protein>
<name>A0ABN1WFR4_9PSEU</name>
<organism evidence="7 8">
    <name type="scientific">Prauserella halophila</name>
    <dbReference type="NCBI Taxonomy" id="185641"/>
    <lineage>
        <taxon>Bacteria</taxon>
        <taxon>Bacillati</taxon>
        <taxon>Actinomycetota</taxon>
        <taxon>Actinomycetes</taxon>
        <taxon>Pseudonocardiales</taxon>
        <taxon>Pseudonocardiaceae</taxon>
        <taxon>Prauserella</taxon>
    </lineage>
</organism>
<dbReference type="EMBL" id="BAAALN010000016">
    <property type="protein sequence ID" value="GAA1248405.1"/>
    <property type="molecule type" value="Genomic_DNA"/>
</dbReference>
<dbReference type="InterPro" id="IPR011701">
    <property type="entry name" value="MFS"/>
</dbReference>
<dbReference type="PROSITE" id="PS00216">
    <property type="entry name" value="SUGAR_TRANSPORT_1"/>
    <property type="match status" value="1"/>
</dbReference>
<accession>A0ABN1WFR4</accession>
<feature type="transmembrane region" description="Helical" evidence="5">
    <location>
        <begin position="142"/>
        <end position="166"/>
    </location>
</feature>
<keyword evidence="2 5" id="KW-0812">Transmembrane</keyword>
<feature type="transmembrane region" description="Helical" evidence="5">
    <location>
        <begin position="375"/>
        <end position="395"/>
    </location>
</feature>
<dbReference type="InterPro" id="IPR036259">
    <property type="entry name" value="MFS_trans_sf"/>
</dbReference>
<dbReference type="RefSeq" id="WP_253865739.1">
    <property type="nucleotide sequence ID" value="NZ_BAAALN010000016.1"/>
</dbReference>
<feature type="transmembrane region" description="Helical" evidence="5">
    <location>
        <begin position="85"/>
        <end position="104"/>
    </location>
</feature>
<feature type="transmembrane region" description="Helical" evidence="5">
    <location>
        <begin position="55"/>
        <end position="73"/>
    </location>
</feature>
<dbReference type="InterPro" id="IPR005829">
    <property type="entry name" value="Sugar_transporter_CS"/>
</dbReference>